<feature type="non-terminal residue" evidence="2">
    <location>
        <position position="110"/>
    </location>
</feature>
<dbReference type="Gene3D" id="3.40.30.10">
    <property type="entry name" value="Glutaredoxin"/>
    <property type="match status" value="1"/>
</dbReference>
<organism evidence="2 3">
    <name type="scientific">Micromonas commoda (strain RCC299 / NOUM17 / CCMP2709)</name>
    <name type="common">Picoplanktonic green alga</name>
    <dbReference type="NCBI Taxonomy" id="296587"/>
    <lineage>
        <taxon>Eukaryota</taxon>
        <taxon>Viridiplantae</taxon>
        <taxon>Chlorophyta</taxon>
        <taxon>Mamiellophyceae</taxon>
        <taxon>Mamiellales</taxon>
        <taxon>Mamiellaceae</taxon>
        <taxon>Micromonas</taxon>
    </lineage>
</organism>
<dbReference type="InParanoid" id="C1EFZ5"/>
<evidence type="ECO:0000259" key="1">
    <source>
        <dbReference type="PROSITE" id="PS51352"/>
    </source>
</evidence>
<dbReference type="KEGG" id="mis:MICPUN_76765"/>
<dbReference type="CDD" id="cd02961">
    <property type="entry name" value="PDI_a_family"/>
    <property type="match status" value="1"/>
</dbReference>
<dbReference type="PANTHER" id="PTHR19991:SF2">
    <property type="entry name" value="GH08893P"/>
    <property type="match status" value="1"/>
</dbReference>
<feature type="domain" description="Thioredoxin" evidence="1">
    <location>
        <begin position="1"/>
        <end position="110"/>
    </location>
</feature>
<keyword evidence="3" id="KW-1185">Reference proteome</keyword>
<dbReference type="STRING" id="296587.C1EFZ5"/>
<dbReference type="PROSITE" id="PS51352">
    <property type="entry name" value="THIOREDOXIN_2"/>
    <property type="match status" value="1"/>
</dbReference>
<dbReference type="Pfam" id="PF00085">
    <property type="entry name" value="Thioredoxin"/>
    <property type="match status" value="1"/>
</dbReference>
<protein>
    <recommendedName>
        <fullName evidence="1">Thioredoxin domain-containing protein</fullName>
    </recommendedName>
</protein>
<name>C1EFZ5_MICCC</name>
<dbReference type="eggNOG" id="KOG0190">
    <property type="taxonomic scope" value="Eukaryota"/>
</dbReference>
<sequence>AAEVVTLTDATFEHHTQAATGQTSGVWLVRFKSETCGHCAKMDPEWTRLAEEMDNAVIVADIDGPNNPITTDRFNVRGFPTVLLFRDRKMFKYGGERTADAFAEFATATY</sequence>
<dbReference type="Proteomes" id="UP000002009">
    <property type="component" value="Chromosome 13"/>
</dbReference>
<dbReference type="OrthoDB" id="72053at2759"/>
<dbReference type="SUPFAM" id="SSF52833">
    <property type="entry name" value="Thioredoxin-like"/>
    <property type="match status" value="1"/>
</dbReference>
<accession>C1EFZ5</accession>
<dbReference type="GeneID" id="8248606"/>
<dbReference type="InterPro" id="IPR013766">
    <property type="entry name" value="Thioredoxin_domain"/>
</dbReference>
<evidence type="ECO:0000313" key="2">
    <source>
        <dbReference type="EMBL" id="ACO66687.1"/>
    </source>
</evidence>
<dbReference type="AlphaFoldDB" id="C1EFZ5"/>
<dbReference type="EMBL" id="CP001331">
    <property type="protein sequence ID" value="ACO66687.1"/>
    <property type="molecule type" value="Genomic_DNA"/>
</dbReference>
<dbReference type="RefSeq" id="XP_002505429.1">
    <property type="nucleotide sequence ID" value="XM_002505383.1"/>
</dbReference>
<proteinExistence type="predicted"/>
<reference evidence="2 3" key="1">
    <citation type="journal article" date="2009" name="Science">
        <title>Green evolution and dynamic adaptations revealed by genomes of the marine picoeukaryotes Micromonas.</title>
        <authorList>
            <person name="Worden A.Z."/>
            <person name="Lee J.H."/>
            <person name="Mock T."/>
            <person name="Rouze P."/>
            <person name="Simmons M.P."/>
            <person name="Aerts A.L."/>
            <person name="Allen A.E."/>
            <person name="Cuvelier M.L."/>
            <person name="Derelle E."/>
            <person name="Everett M.V."/>
            <person name="Foulon E."/>
            <person name="Grimwood J."/>
            <person name="Gundlach H."/>
            <person name="Henrissat B."/>
            <person name="Napoli C."/>
            <person name="McDonald S.M."/>
            <person name="Parker M.S."/>
            <person name="Rombauts S."/>
            <person name="Salamov A."/>
            <person name="Von Dassow P."/>
            <person name="Badger J.H."/>
            <person name="Coutinho P.M."/>
            <person name="Demir E."/>
            <person name="Dubchak I."/>
            <person name="Gentemann C."/>
            <person name="Eikrem W."/>
            <person name="Gready J.E."/>
            <person name="John U."/>
            <person name="Lanier W."/>
            <person name="Lindquist E.A."/>
            <person name="Lucas S."/>
            <person name="Mayer K.F."/>
            <person name="Moreau H."/>
            <person name="Not F."/>
            <person name="Otillar R."/>
            <person name="Panaud O."/>
            <person name="Pangilinan J."/>
            <person name="Paulsen I."/>
            <person name="Piegu B."/>
            <person name="Poliakov A."/>
            <person name="Robbens S."/>
            <person name="Schmutz J."/>
            <person name="Toulza E."/>
            <person name="Wyss T."/>
            <person name="Zelensky A."/>
            <person name="Zhou K."/>
            <person name="Armbrust E.V."/>
            <person name="Bhattacharya D."/>
            <person name="Goodenough U.W."/>
            <person name="Van de Peer Y."/>
            <person name="Grigoriev I.V."/>
        </authorList>
    </citation>
    <scope>NUCLEOTIDE SEQUENCE [LARGE SCALE GENOMIC DNA]</scope>
    <source>
        <strain evidence="3">RCC299 / NOUM17</strain>
    </source>
</reference>
<dbReference type="PANTHER" id="PTHR19991">
    <property type="entry name" value="L 2 01289"/>
    <property type="match status" value="1"/>
</dbReference>
<feature type="non-terminal residue" evidence="2">
    <location>
        <position position="1"/>
    </location>
</feature>
<dbReference type="InterPro" id="IPR036249">
    <property type="entry name" value="Thioredoxin-like_sf"/>
</dbReference>
<evidence type="ECO:0000313" key="3">
    <source>
        <dbReference type="Proteomes" id="UP000002009"/>
    </source>
</evidence>
<gene>
    <name evidence="2" type="ORF">MICPUN_76765</name>
</gene>